<feature type="signal peptide" evidence="1">
    <location>
        <begin position="1"/>
        <end position="42"/>
    </location>
</feature>
<gene>
    <name evidence="2" type="ORF">SCF082_LOCUS23939</name>
</gene>
<dbReference type="SUPFAM" id="SSF52540">
    <property type="entry name" value="P-loop containing nucleoside triphosphate hydrolases"/>
    <property type="match status" value="1"/>
</dbReference>
<evidence type="ECO:0008006" key="4">
    <source>
        <dbReference type="Google" id="ProtNLM"/>
    </source>
</evidence>
<evidence type="ECO:0000256" key="1">
    <source>
        <dbReference type="SAM" id="SignalP"/>
    </source>
</evidence>
<comment type="caution">
    <text evidence="2">The sequence shown here is derived from an EMBL/GenBank/DDBJ whole genome shotgun (WGS) entry which is preliminary data.</text>
</comment>
<accession>A0ABP0LRS6</accession>
<dbReference type="InterPro" id="IPR027417">
    <property type="entry name" value="P-loop_NTPase"/>
</dbReference>
<evidence type="ECO:0000313" key="2">
    <source>
        <dbReference type="EMBL" id="CAK9041418.1"/>
    </source>
</evidence>
<reference evidence="2 3" key="1">
    <citation type="submission" date="2024-02" db="EMBL/GenBank/DDBJ databases">
        <authorList>
            <person name="Chen Y."/>
            <person name="Shah S."/>
            <person name="Dougan E. K."/>
            <person name="Thang M."/>
            <person name="Chan C."/>
        </authorList>
    </citation>
    <scope>NUCLEOTIDE SEQUENCE [LARGE SCALE GENOMIC DNA]</scope>
</reference>
<proteinExistence type="predicted"/>
<sequence>MGETVEGSGVGSGEGMGCSHAHRAWLTAAVAVTLLWWQLLGAEQNTAWIENGGTALQHKSLSCTLDGAAAKWSVEGGVKATPSTLAFQELEGPCRNEAVERVKRIRLLLEKDAGPVLVGGIGDSGTRGVQILLSHLGVDMGYKNHPGIKDTVFFTYDSLVFMNGAPAVPCDRKDLSRVGPHDVYDPILKDLHRISFTREELQDDELWYLGEQLVANITWQMYWQVREDARVDKSLHPSLLFGFKHPRTALLLPFYKPVLGDKFKFIHVLRDGRDVANGSNRQMFQGLCSDYFGRKCKNTLTQRLEFWAAMNLEVHNWGREHLGAGQYLMLRIEDLIEGRAGCVRAVSDLLDLDEVWYSSRVTAKRQGRRL</sequence>
<protein>
    <recommendedName>
        <fullName evidence="4">Protein-tyrosine sulfotransferase</fullName>
    </recommendedName>
</protein>
<name>A0ABP0LRS6_9DINO</name>
<keyword evidence="1" id="KW-0732">Signal</keyword>
<keyword evidence="3" id="KW-1185">Reference proteome</keyword>
<dbReference type="Proteomes" id="UP001642464">
    <property type="component" value="Unassembled WGS sequence"/>
</dbReference>
<dbReference type="EMBL" id="CAXAMM010017564">
    <property type="protein sequence ID" value="CAK9041418.1"/>
    <property type="molecule type" value="Genomic_DNA"/>
</dbReference>
<dbReference type="Pfam" id="PF13469">
    <property type="entry name" value="Sulfotransfer_3"/>
    <property type="match status" value="1"/>
</dbReference>
<dbReference type="Gene3D" id="3.40.50.300">
    <property type="entry name" value="P-loop containing nucleotide triphosphate hydrolases"/>
    <property type="match status" value="1"/>
</dbReference>
<organism evidence="2 3">
    <name type="scientific">Durusdinium trenchii</name>
    <dbReference type="NCBI Taxonomy" id="1381693"/>
    <lineage>
        <taxon>Eukaryota</taxon>
        <taxon>Sar</taxon>
        <taxon>Alveolata</taxon>
        <taxon>Dinophyceae</taxon>
        <taxon>Suessiales</taxon>
        <taxon>Symbiodiniaceae</taxon>
        <taxon>Durusdinium</taxon>
    </lineage>
</organism>
<feature type="chain" id="PRO_5045478049" description="Protein-tyrosine sulfotransferase" evidence="1">
    <location>
        <begin position="43"/>
        <end position="370"/>
    </location>
</feature>
<evidence type="ECO:0000313" key="3">
    <source>
        <dbReference type="Proteomes" id="UP001642464"/>
    </source>
</evidence>